<evidence type="ECO:0000259" key="2">
    <source>
        <dbReference type="PROSITE" id="PS51767"/>
    </source>
</evidence>
<dbReference type="InterPro" id="IPR033121">
    <property type="entry name" value="PEPTIDASE_A1"/>
</dbReference>
<dbReference type="Pfam" id="PF00026">
    <property type="entry name" value="Asp"/>
    <property type="match status" value="1"/>
</dbReference>
<sequence>MHQPRTSSHSAATPIQTYFTAQLEHDTKQDKQLQNAVSSAITGTIFSGVYPVVNVTWGNKAGELPTGQTIVSYIDTGSSDTFAVSNKFVCQGLPDVKANTFSDDTLPSVGGSLPQSACNFGPLYDLSRGNFTNITSQELRVAYMPENEVLNGSMVYAPITVGGLTVPHQQVAIVEEAVWLGDGVASGLLGLSFPSVTSAMMRSTYGSVEKPQFAEYDPFFTSLSKQNKNKKNSTMAPVFTLAIDRVPPGTPHWKSAGVLALGGLVPATYYTGNFTSVPIERLSGTPNDPSSALSFYSTTVQVVFGPPGTNISTAVSADVSLKSKNLTASPAFQTIVDSGTSPNFVPVVAAIPINNLFDPPARFNQTLNYFVVDCDAKAPFVAYRIGGKTVNGVATGGVLMPMDPRDMIVRSLNGLPGYENVCFSAIANGGEVAENQQIIGATWQRNYVLAYDQGRNMIHFANRRPY</sequence>
<dbReference type="PANTHER" id="PTHR47966:SF47">
    <property type="entry name" value="ENDOPEPTIDASE, PUTATIVE (AFU_ORTHOLOGUE AFUA_3G01220)-RELATED"/>
    <property type="match status" value="1"/>
</dbReference>
<dbReference type="CDD" id="cd05471">
    <property type="entry name" value="pepsin_like"/>
    <property type="match status" value="1"/>
</dbReference>
<name>A0ABR3ZCD4_9PEZI</name>
<protein>
    <recommendedName>
        <fullName evidence="2">Peptidase A1 domain-containing protein</fullName>
    </recommendedName>
</protein>
<comment type="similarity">
    <text evidence="1">Belongs to the peptidase A1 family.</text>
</comment>
<dbReference type="Proteomes" id="UP001583186">
    <property type="component" value="Unassembled WGS sequence"/>
</dbReference>
<dbReference type="PANTHER" id="PTHR47966">
    <property type="entry name" value="BETA-SITE APP-CLEAVING ENZYME, ISOFORM A-RELATED"/>
    <property type="match status" value="1"/>
</dbReference>
<evidence type="ECO:0000313" key="4">
    <source>
        <dbReference type="Proteomes" id="UP001583186"/>
    </source>
</evidence>
<dbReference type="Gene3D" id="2.40.70.10">
    <property type="entry name" value="Acid Proteases"/>
    <property type="match status" value="2"/>
</dbReference>
<gene>
    <name evidence="3" type="ORF">Sste5346_003784</name>
</gene>
<evidence type="ECO:0000313" key="3">
    <source>
        <dbReference type="EMBL" id="KAL1897932.1"/>
    </source>
</evidence>
<organism evidence="3 4">
    <name type="scientific">Sporothrix stenoceras</name>
    <dbReference type="NCBI Taxonomy" id="5173"/>
    <lineage>
        <taxon>Eukaryota</taxon>
        <taxon>Fungi</taxon>
        <taxon>Dikarya</taxon>
        <taxon>Ascomycota</taxon>
        <taxon>Pezizomycotina</taxon>
        <taxon>Sordariomycetes</taxon>
        <taxon>Sordariomycetidae</taxon>
        <taxon>Ophiostomatales</taxon>
        <taxon>Ophiostomataceae</taxon>
        <taxon>Sporothrix</taxon>
    </lineage>
</organism>
<dbReference type="PROSITE" id="PS51767">
    <property type="entry name" value="PEPTIDASE_A1"/>
    <property type="match status" value="1"/>
</dbReference>
<evidence type="ECO:0000256" key="1">
    <source>
        <dbReference type="ARBA" id="ARBA00007447"/>
    </source>
</evidence>
<keyword evidence="4" id="KW-1185">Reference proteome</keyword>
<dbReference type="SUPFAM" id="SSF50630">
    <property type="entry name" value="Acid proteases"/>
    <property type="match status" value="1"/>
</dbReference>
<dbReference type="InterPro" id="IPR001461">
    <property type="entry name" value="Aspartic_peptidase_A1"/>
</dbReference>
<dbReference type="InterPro" id="IPR034164">
    <property type="entry name" value="Pepsin-like_dom"/>
</dbReference>
<dbReference type="EMBL" id="JAWCUI010000017">
    <property type="protein sequence ID" value="KAL1897932.1"/>
    <property type="molecule type" value="Genomic_DNA"/>
</dbReference>
<proteinExistence type="inferred from homology"/>
<comment type="caution">
    <text evidence="3">The sequence shown here is derived from an EMBL/GenBank/DDBJ whole genome shotgun (WGS) entry which is preliminary data.</text>
</comment>
<feature type="domain" description="Peptidase A1" evidence="2">
    <location>
        <begin position="51"/>
        <end position="461"/>
    </location>
</feature>
<accession>A0ABR3ZCD4</accession>
<reference evidence="3 4" key="1">
    <citation type="journal article" date="2024" name="IMA Fungus">
        <title>IMA Genome - F19 : A genome assembly and annotation guide to empower mycologists, including annotated draft genome sequences of Ceratocystis pirilliformis, Diaporthe australafricana, Fusarium ophioides, Paecilomyces lecythidis, and Sporothrix stenoceras.</title>
        <authorList>
            <person name="Aylward J."/>
            <person name="Wilson A.M."/>
            <person name="Visagie C.M."/>
            <person name="Spraker J."/>
            <person name="Barnes I."/>
            <person name="Buitendag C."/>
            <person name="Ceriani C."/>
            <person name="Del Mar Angel L."/>
            <person name="du Plessis D."/>
            <person name="Fuchs T."/>
            <person name="Gasser K."/>
            <person name="Kramer D."/>
            <person name="Li W."/>
            <person name="Munsamy K."/>
            <person name="Piso A."/>
            <person name="Price J.L."/>
            <person name="Sonnekus B."/>
            <person name="Thomas C."/>
            <person name="van der Nest A."/>
            <person name="van Dijk A."/>
            <person name="van Heerden A."/>
            <person name="van Vuuren N."/>
            <person name="Yilmaz N."/>
            <person name="Duong T.A."/>
            <person name="van der Merwe N.A."/>
            <person name="Wingfield M.J."/>
            <person name="Wingfield B.D."/>
        </authorList>
    </citation>
    <scope>NUCLEOTIDE SEQUENCE [LARGE SCALE GENOMIC DNA]</scope>
    <source>
        <strain evidence="3 4">CMW 5346</strain>
    </source>
</reference>
<dbReference type="InterPro" id="IPR021109">
    <property type="entry name" value="Peptidase_aspartic_dom_sf"/>
</dbReference>